<feature type="domain" description="Cyclic nucleotide-binding" evidence="1">
    <location>
        <begin position="38"/>
        <end position="122"/>
    </location>
</feature>
<dbReference type="AlphaFoldDB" id="A0A1S8SAM2"/>
<dbReference type="CDD" id="cd00038">
    <property type="entry name" value="CAP_ED"/>
    <property type="match status" value="1"/>
</dbReference>
<name>A0A1S8SAM2_CLOBE</name>
<proteinExistence type="predicted"/>
<dbReference type="InterPro" id="IPR014710">
    <property type="entry name" value="RmlC-like_jellyroll"/>
</dbReference>
<dbReference type="Pfam" id="PF00027">
    <property type="entry name" value="cNMP_binding"/>
    <property type="match status" value="1"/>
</dbReference>
<evidence type="ECO:0000313" key="2">
    <source>
        <dbReference type="EMBL" id="OOM62493.1"/>
    </source>
</evidence>
<dbReference type="InterPro" id="IPR000595">
    <property type="entry name" value="cNMP-bd_dom"/>
</dbReference>
<dbReference type="Gene3D" id="2.60.120.10">
    <property type="entry name" value="Jelly Rolls"/>
    <property type="match status" value="1"/>
</dbReference>
<dbReference type="EMBL" id="LZZI01000023">
    <property type="protein sequence ID" value="OOM62493.1"/>
    <property type="molecule type" value="Genomic_DNA"/>
</dbReference>
<organism evidence="2 3">
    <name type="scientific">Clostridium beijerinckii</name>
    <name type="common">Clostridium MP</name>
    <dbReference type="NCBI Taxonomy" id="1520"/>
    <lineage>
        <taxon>Bacteria</taxon>
        <taxon>Bacillati</taxon>
        <taxon>Bacillota</taxon>
        <taxon>Clostridia</taxon>
        <taxon>Eubacteriales</taxon>
        <taxon>Clostridiaceae</taxon>
        <taxon>Clostridium</taxon>
    </lineage>
</organism>
<dbReference type="RefSeq" id="WP_077838422.1">
    <property type="nucleotide sequence ID" value="NZ_JABTAE010000001.1"/>
</dbReference>
<comment type="caution">
    <text evidence="2">The sequence shown here is derived from an EMBL/GenBank/DDBJ whole genome shotgun (WGS) entry which is preliminary data.</text>
</comment>
<reference evidence="2 3" key="1">
    <citation type="submission" date="2016-05" db="EMBL/GenBank/DDBJ databases">
        <title>Microbial solvent formation.</title>
        <authorList>
            <person name="Poehlein A."/>
            <person name="Montoya Solano J.D."/>
            <person name="Flitsch S."/>
            <person name="Krabben P."/>
            <person name="Duerre P."/>
            <person name="Daniel R."/>
        </authorList>
    </citation>
    <scope>NUCLEOTIDE SEQUENCE [LARGE SCALE GENOMIC DNA]</scope>
    <source>
        <strain evidence="2 3">DSM 53</strain>
    </source>
</reference>
<evidence type="ECO:0000259" key="1">
    <source>
        <dbReference type="Pfam" id="PF00027"/>
    </source>
</evidence>
<dbReference type="SUPFAM" id="SSF51206">
    <property type="entry name" value="cAMP-binding domain-like"/>
    <property type="match status" value="1"/>
</dbReference>
<evidence type="ECO:0000313" key="3">
    <source>
        <dbReference type="Proteomes" id="UP000190973"/>
    </source>
</evidence>
<dbReference type="InterPro" id="IPR018490">
    <property type="entry name" value="cNMP-bd_dom_sf"/>
</dbReference>
<gene>
    <name evidence="2" type="ORF">CLBCK_17600</name>
</gene>
<sequence length="199" mass="23396">MSKNIYDDLWIDILKNNEIFLSEKNITLLKKIFKPKLLKKDTFFLQEGEKSTEIGVVVKGVFRSYYIDKAGKDTTKYFYKEGGVLFSYVAHLSQKESMYYIQALEDSEIIVAQISDFEKIVEGNYELLLFYKKMIDRVLIMKEEHAISFKVLDSIERYKQFLNAYPGLEKRVKQYHIASYLGITPVSLSRLRKNLNINK</sequence>
<accession>A0A1S8SAM2</accession>
<protein>
    <submittedName>
        <fullName evidence="2">Cyclic nucleotide-binding domain protein</fullName>
    </submittedName>
</protein>
<dbReference type="Proteomes" id="UP000190973">
    <property type="component" value="Unassembled WGS sequence"/>
</dbReference>